<organism evidence="3 4">
    <name type="scientific">Actinoplanes lutulentus</name>
    <dbReference type="NCBI Taxonomy" id="1287878"/>
    <lineage>
        <taxon>Bacteria</taxon>
        <taxon>Bacillati</taxon>
        <taxon>Actinomycetota</taxon>
        <taxon>Actinomycetes</taxon>
        <taxon>Micromonosporales</taxon>
        <taxon>Micromonosporaceae</taxon>
        <taxon>Actinoplanes</taxon>
    </lineage>
</organism>
<accession>A0A327Z569</accession>
<sequence length="284" mass="29625">MEVVPPLSHAVERARLLVAAGDLGAARLLLERASELGRVRLGDDHPEVLTTQLHLAAICRRVDDPGAARRVLEQAYAAGQRRHGDASLLILRICYDLGQVAEELGNRHEARKAFAQLTLHGPAALGAQHQAVARARAYLAQDQNLPSVRVKAPRSPEEPQPAPGPGRRVHGPPPSGLGSIGRQAPIQPAWNSGMDGLGTPPRKAGPATDDRAELLRSAAGMLEAYPSMSLTRQPAQGKGRGLAFVLMVIAAVAAIVAAGALAIVLVDRVAETPGAADVGSGQSG</sequence>
<evidence type="ECO:0000256" key="2">
    <source>
        <dbReference type="SAM" id="Phobius"/>
    </source>
</evidence>
<keyword evidence="2" id="KW-0812">Transmembrane</keyword>
<keyword evidence="2" id="KW-1133">Transmembrane helix</keyword>
<dbReference type="SUPFAM" id="SSF48452">
    <property type="entry name" value="TPR-like"/>
    <property type="match status" value="1"/>
</dbReference>
<comment type="caution">
    <text evidence="3">The sequence shown here is derived from an EMBL/GenBank/DDBJ whole genome shotgun (WGS) entry which is preliminary data.</text>
</comment>
<reference evidence="3 4" key="1">
    <citation type="submission" date="2018-06" db="EMBL/GenBank/DDBJ databases">
        <title>Genomic Encyclopedia of Type Strains, Phase III (KMG-III): the genomes of soil and plant-associated and newly described type strains.</title>
        <authorList>
            <person name="Whitman W."/>
        </authorList>
    </citation>
    <scope>NUCLEOTIDE SEQUENCE [LARGE SCALE GENOMIC DNA]</scope>
    <source>
        <strain evidence="3 4">CGMCC 4.7090</strain>
    </source>
</reference>
<gene>
    <name evidence="3" type="ORF">B0I29_119115</name>
</gene>
<name>A0A327Z569_9ACTN</name>
<protein>
    <submittedName>
        <fullName evidence="3">Tetratricopeptide repeat protein</fullName>
    </submittedName>
</protein>
<dbReference type="InterPro" id="IPR011990">
    <property type="entry name" value="TPR-like_helical_dom_sf"/>
</dbReference>
<dbReference type="AlphaFoldDB" id="A0A327Z569"/>
<feature type="transmembrane region" description="Helical" evidence="2">
    <location>
        <begin position="242"/>
        <end position="266"/>
    </location>
</feature>
<proteinExistence type="predicted"/>
<keyword evidence="4" id="KW-1185">Reference proteome</keyword>
<keyword evidence="2" id="KW-0472">Membrane</keyword>
<evidence type="ECO:0000256" key="1">
    <source>
        <dbReference type="SAM" id="MobiDB-lite"/>
    </source>
</evidence>
<dbReference type="Pfam" id="PF13424">
    <property type="entry name" value="TPR_12"/>
    <property type="match status" value="1"/>
</dbReference>
<feature type="region of interest" description="Disordered" evidence="1">
    <location>
        <begin position="144"/>
        <end position="208"/>
    </location>
</feature>
<dbReference type="Gene3D" id="1.25.40.10">
    <property type="entry name" value="Tetratricopeptide repeat domain"/>
    <property type="match status" value="1"/>
</dbReference>
<dbReference type="EMBL" id="QLMJ01000019">
    <property type="protein sequence ID" value="RAK28777.1"/>
    <property type="molecule type" value="Genomic_DNA"/>
</dbReference>
<dbReference type="RefSeq" id="WP_181558102.1">
    <property type="nucleotide sequence ID" value="NZ_JACHWI010000018.1"/>
</dbReference>
<evidence type="ECO:0000313" key="4">
    <source>
        <dbReference type="Proteomes" id="UP000249341"/>
    </source>
</evidence>
<evidence type="ECO:0000313" key="3">
    <source>
        <dbReference type="EMBL" id="RAK28777.1"/>
    </source>
</evidence>
<dbReference type="Proteomes" id="UP000249341">
    <property type="component" value="Unassembled WGS sequence"/>
</dbReference>